<evidence type="ECO:0000259" key="2">
    <source>
        <dbReference type="Pfam" id="PF01370"/>
    </source>
</evidence>
<dbReference type="EMBL" id="JAWJZB010000005">
    <property type="protein sequence ID" value="MDV5088200.1"/>
    <property type="molecule type" value="Genomic_DNA"/>
</dbReference>
<keyword evidence="4" id="KW-1185">Reference proteome</keyword>
<dbReference type="SUPFAM" id="SSF51735">
    <property type="entry name" value="NAD(P)-binding Rossmann-fold domains"/>
    <property type="match status" value="1"/>
</dbReference>
<reference evidence="3 4" key="1">
    <citation type="submission" date="2023-10" db="EMBL/GenBank/DDBJ databases">
        <title>Veillonella sp. nov., isolated from a pig farm feces dump.</title>
        <authorList>
            <person name="Chang Y.-H."/>
        </authorList>
    </citation>
    <scope>NUCLEOTIDE SEQUENCE [LARGE SCALE GENOMIC DNA]</scope>
    <source>
        <strain evidence="3 4">YH-vei2233</strain>
    </source>
</reference>
<dbReference type="Gene3D" id="3.40.50.720">
    <property type="entry name" value="NAD(P)-binding Rossmann-like Domain"/>
    <property type="match status" value="1"/>
</dbReference>
<dbReference type="Pfam" id="PF01370">
    <property type="entry name" value="Epimerase"/>
    <property type="match status" value="1"/>
</dbReference>
<evidence type="ECO:0000313" key="3">
    <source>
        <dbReference type="EMBL" id="MDV5088200.1"/>
    </source>
</evidence>
<dbReference type="PANTHER" id="PTHR43000">
    <property type="entry name" value="DTDP-D-GLUCOSE 4,6-DEHYDRATASE-RELATED"/>
    <property type="match status" value="1"/>
</dbReference>
<sequence>MNICVTGGAGFIGSHLVDRLIALGHTVLVIDNLTTGVEAFVNPKAIFKKMDIRDKELINVFHDFQPVYVFHEAAQTMVNSSMDDPANDCDVNLMGLINVLEACRHSGVKKIITPSSAAVYGNADSLPLTEDIHGEPSSFYGLTKLTMEGYLTVYEQAFNLPYICFRYSNVYGPRQGDGGEGGVISIFARLASEGKAFTVFGDGEQTRDFIYVDDVVQANIDAMNHESITGIYNVSTNTATSVNELIHHFSKLNGKEIDTVYAQERLGDIKHSRLSNIKAQKDLNFVATMNLAEGLTNTYQYFLDEQGAQ</sequence>
<comment type="similarity">
    <text evidence="1">Belongs to the NAD(P)-dependent epimerase/dehydratase family.</text>
</comment>
<dbReference type="InterPro" id="IPR036291">
    <property type="entry name" value="NAD(P)-bd_dom_sf"/>
</dbReference>
<accession>A0ABU3Z8G0</accession>
<dbReference type="Gene3D" id="3.90.25.10">
    <property type="entry name" value="UDP-galactose 4-epimerase, domain 1"/>
    <property type="match status" value="1"/>
</dbReference>
<evidence type="ECO:0000313" key="4">
    <source>
        <dbReference type="Proteomes" id="UP001272515"/>
    </source>
</evidence>
<dbReference type="InterPro" id="IPR001509">
    <property type="entry name" value="Epimerase_deHydtase"/>
</dbReference>
<proteinExistence type="inferred from homology"/>
<dbReference type="Proteomes" id="UP001272515">
    <property type="component" value="Unassembled WGS sequence"/>
</dbReference>
<dbReference type="RefSeq" id="WP_317329842.1">
    <property type="nucleotide sequence ID" value="NZ_JAWJZA010000004.1"/>
</dbReference>
<organism evidence="3 4">
    <name type="scientific">Veillonella absiana</name>
    <dbReference type="NCBI Taxonomy" id="3079305"/>
    <lineage>
        <taxon>Bacteria</taxon>
        <taxon>Bacillati</taxon>
        <taxon>Bacillota</taxon>
        <taxon>Negativicutes</taxon>
        <taxon>Veillonellales</taxon>
        <taxon>Veillonellaceae</taxon>
        <taxon>Veillonella</taxon>
    </lineage>
</organism>
<evidence type="ECO:0000256" key="1">
    <source>
        <dbReference type="ARBA" id="ARBA00007637"/>
    </source>
</evidence>
<comment type="caution">
    <text evidence="3">The sequence shown here is derived from an EMBL/GenBank/DDBJ whole genome shotgun (WGS) entry which is preliminary data.</text>
</comment>
<name>A0ABU3Z8G0_9FIRM</name>
<gene>
    <name evidence="3" type="ORF">RVY80_04975</name>
</gene>
<feature type="domain" description="NAD-dependent epimerase/dehydratase" evidence="2">
    <location>
        <begin position="3"/>
        <end position="234"/>
    </location>
</feature>
<protein>
    <submittedName>
        <fullName evidence="3">NAD-dependent epimerase/dehydratase family protein</fullName>
    </submittedName>
</protein>